<dbReference type="Pfam" id="PF23500">
    <property type="entry name" value="DUF7133"/>
    <property type="match status" value="1"/>
</dbReference>
<dbReference type="EMBL" id="JACEFB010000004">
    <property type="protein sequence ID" value="MBA2226149.1"/>
    <property type="molecule type" value="Genomic_DNA"/>
</dbReference>
<dbReference type="InterPro" id="IPR016024">
    <property type="entry name" value="ARM-type_fold"/>
</dbReference>
<name>A0A7V9ABN7_9BACT</name>
<dbReference type="Gene3D" id="2.120.10.30">
    <property type="entry name" value="TolB, C-terminal domain"/>
    <property type="match status" value="1"/>
</dbReference>
<organism evidence="6 7">
    <name type="scientific">Thermogemmata fonticola</name>
    <dbReference type="NCBI Taxonomy" id="2755323"/>
    <lineage>
        <taxon>Bacteria</taxon>
        <taxon>Pseudomonadati</taxon>
        <taxon>Planctomycetota</taxon>
        <taxon>Planctomycetia</taxon>
        <taxon>Gemmatales</taxon>
        <taxon>Gemmataceae</taxon>
        <taxon>Thermogemmata</taxon>
    </lineage>
</organism>
<dbReference type="InterPro" id="IPR036909">
    <property type="entry name" value="Cyt_c-like_dom_sf"/>
</dbReference>
<proteinExistence type="predicted"/>
<keyword evidence="7" id="KW-1185">Reference proteome</keyword>
<evidence type="ECO:0000259" key="5">
    <source>
        <dbReference type="PROSITE" id="PS51007"/>
    </source>
</evidence>
<dbReference type="NCBIfam" id="TIGR02604">
    <property type="entry name" value="Piru_Ver_Nterm"/>
    <property type="match status" value="1"/>
</dbReference>
<keyword evidence="3 4" id="KW-0408">Iron</keyword>
<comment type="caution">
    <text evidence="6">The sequence shown here is derived from an EMBL/GenBank/DDBJ whole genome shotgun (WGS) entry which is preliminary data.</text>
</comment>
<dbReference type="SMART" id="SM00567">
    <property type="entry name" value="EZ_HEAT"/>
    <property type="match status" value="2"/>
</dbReference>
<dbReference type="Pfam" id="PF03130">
    <property type="entry name" value="HEAT_PBS"/>
    <property type="match status" value="1"/>
</dbReference>
<protein>
    <submittedName>
        <fullName evidence="6">C-type cytochrome</fullName>
    </submittedName>
</protein>
<dbReference type="InterPro" id="IPR004155">
    <property type="entry name" value="PBS_lyase_HEAT"/>
</dbReference>
<dbReference type="InterPro" id="IPR009056">
    <property type="entry name" value="Cyt_c-like_dom"/>
</dbReference>
<evidence type="ECO:0000313" key="7">
    <source>
        <dbReference type="Proteomes" id="UP000542342"/>
    </source>
</evidence>
<dbReference type="SUPFAM" id="SSF48371">
    <property type="entry name" value="ARM repeat"/>
    <property type="match status" value="1"/>
</dbReference>
<evidence type="ECO:0000256" key="1">
    <source>
        <dbReference type="ARBA" id="ARBA00022617"/>
    </source>
</evidence>
<evidence type="ECO:0000256" key="3">
    <source>
        <dbReference type="ARBA" id="ARBA00023004"/>
    </source>
</evidence>
<dbReference type="GO" id="GO:0020037">
    <property type="term" value="F:heme binding"/>
    <property type="evidence" value="ECO:0007669"/>
    <property type="project" value="InterPro"/>
</dbReference>
<dbReference type="NCBIfam" id="TIGR02603">
    <property type="entry name" value="CxxCH_TIGR02603"/>
    <property type="match status" value="1"/>
</dbReference>
<dbReference type="GO" id="GO:0009055">
    <property type="term" value="F:electron transfer activity"/>
    <property type="evidence" value="ECO:0007669"/>
    <property type="project" value="InterPro"/>
</dbReference>
<sequence length="989" mass="108823">MLHAWLRWRLSLGSGIFLALLGGGGLLSSVLVGAAGGTATSSASEGKASPAVPPATRQFRLNGHTFTLPDGFVIEVAAASDLAPRPITAAFDDQGRLYVADSSGSNENVQIQLQKKPHRILRLEDTNGDGVFDKANVFVKNIMFPEGTMWYKGSLYVAAPPQILKFTDTDGDGQADREEVWFDGKTLTGCANDLHGPYLGPDGYIYWCKGAFARQEYTLPSGRKFVTRAAHIFRATPDGKQIEPVITGGMDNPVDVVFMPNGEMIFSTTFFQHPAYGKRDGLIHAIYGGIYGKDHDPIYEHPWTSPQLMPVLTHMGPAAPCGLHRYTSDQFGPEYRHNLFCCQFNLRKVSRHVLTPHGSTYTCQDFDFLVSDNIDFHPTDVLEDRDGSLLVVDTGGWYKICCPTSQSMKPDVTGAIYRIKRVGAHQQRQAPLPEPLPRLKRIALERDASGLKEALAALRDADLMKRRWAAEALGRIGDPQAVPALLEALADPANDRPLDHALTYALLEIGDASATAAGLRHSSPRVRRAALTVLSYLPAARSDPQPVLAALNDPDADLRATAWWIAGRNPPWGEHLAGYFRNQFRHLERLDAAQRQELVDRLTRFVTHPLIQQVVAEAAAQEKTAPLALTVMAHSRLKTLPESWQKALIALAPQITQRSLYEAALAVFRAVPLNSPAEARSFAAFQAALPLARLWPEGTPPAEVRLLILASRPPSHTLSESDLALTLEYLHRQADTSPRALAAAALARGPLSADQLRRLARTLPHVHPLEIPKVLDVFSKTPSPEVVRTLLETLEQPECRSLVRREMLQPILDKVPALRAEAERFYALLEQDRAAEKARLDQLLAELQKLPADVRRGQRVFHSAKANCAACHKVGYVGGIVGPDLTRIGSIRGERDLLEAIVFPSASFVRSYEPVRVITADERVLNGIITRDNPEEIVLVLDADKQERVARRDIASITPSTVSIMPAGLDQQLTRQELADLLAFLKACR</sequence>
<dbReference type="InterPro" id="IPR055557">
    <property type="entry name" value="DUF7133"/>
</dbReference>
<dbReference type="InterPro" id="IPR011989">
    <property type="entry name" value="ARM-like"/>
</dbReference>
<dbReference type="Gene3D" id="1.10.760.10">
    <property type="entry name" value="Cytochrome c-like domain"/>
    <property type="match status" value="1"/>
</dbReference>
<dbReference type="InterPro" id="IPR013428">
    <property type="entry name" value="Membrane-bound_put_N"/>
</dbReference>
<dbReference type="AlphaFoldDB" id="A0A7V9ABN7"/>
<dbReference type="Gene3D" id="1.25.10.10">
    <property type="entry name" value="Leucine-rich Repeat Variant"/>
    <property type="match status" value="1"/>
</dbReference>
<dbReference type="Proteomes" id="UP000542342">
    <property type="component" value="Unassembled WGS sequence"/>
</dbReference>
<dbReference type="GO" id="GO:0046872">
    <property type="term" value="F:metal ion binding"/>
    <property type="evidence" value="ECO:0007669"/>
    <property type="project" value="UniProtKB-KW"/>
</dbReference>
<evidence type="ECO:0000313" key="6">
    <source>
        <dbReference type="EMBL" id="MBA2226149.1"/>
    </source>
</evidence>
<feature type="domain" description="Cytochrome c" evidence="5">
    <location>
        <begin position="852"/>
        <end position="989"/>
    </location>
</feature>
<dbReference type="PANTHER" id="PTHR33546">
    <property type="entry name" value="LARGE, MULTIFUNCTIONAL SECRETED PROTEIN-RELATED"/>
    <property type="match status" value="1"/>
</dbReference>
<keyword evidence="2 4" id="KW-0479">Metal-binding</keyword>
<dbReference type="InterPro" id="IPR011042">
    <property type="entry name" value="6-blade_b-propeller_TolB-like"/>
</dbReference>
<dbReference type="SUPFAM" id="SSF46626">
    <property type="entry name" value="Cytochrome c"/>
    <property type="match status" value="1"/>
</dbReference>
<keyword evidence="1 4" id="KW-0349">Heme</keyword>
<dbReference type="SUPFAM" id="SSF101898">
    <property type="entry name" value="NHL repeat"/>
    <property type="match status" value="1"/>
</dbReference>
<gene>
    <name evidence="6" type="ORF">H0921_08245</name>
</gene>
<evidence type="ECO:0000256" key="2">
    <source>
        <dbReference type="ARBA" id="ARBA00022723"/>
    </source>
</evidence>
<reference evidence="6 7" key="1">
    <citation type="submission" date="2020-07" db="EMBL/GenBank/DDBJ databases">
        <title>Thermogemmata thermophila gen. nov., sp. nov., a novel moderate thermophilic planctomycete from a Kamchatka hot spring.</title>
        <authorList>
            <person name="Elcheninov A.G."/>
            <person name="Podosokorskaya O.A."/>
            <person name="Kovaleva O.L."/>
            <person name="Novikov A."/>
            <person name="Bonch-Osmolovskaya E.A."/>
            <person name="Toshchakov S.V."/>
            <person name="Kublanov I.V."/>
        </authorList>
    </citation>
    <scope>NUCLEOTIDE SEQUENCE [LARGE SCALE GENOMIC DNA]</scope>
    <source>
        <strain evidence="6 7">2918</strain>
    </source>
</reference>
<dbReference type="InterPro" id="IPR013427">
    <property type="entry name" value="Haem-bd_dom_put"/>
</dbReference>
<evidence type="ECO:0000256" key="4">
    <source>
        <dbReference type="PROSITE-ProRule" id="PRU00433"/>
    </source>
</evidence>
<dbReference type="PANTHER" id="PTHR33546:SF1">
    <property type="entry name" value="LARGE, MULTIFUNCTIONAL SECRETED PROTEIN"/>
    <property type="match status" value="1"/>
</dbReference>
<dbReference type="PROSITE" id="PS51007">
    <property type="entry name" value="CYTC"/>
    <property type="match status" value="1"/>
</dbReference>
<dbReference type="RefSeq" id="WP_194537571.1">
    <property type="nucleotide sequence ID" value="NZ_JACEFB010000004.1"/>
</dbReference>
<accession>A0A7V9ABN7</accession>